<accession>A0A401IPF3</accession>
<name>A0A401IPF3_9VIRU</name>
<protein>
    <submittedName>
        <fullName evidence="1">Wsv427-like protein</fullName>
    </submittedName>
</protein>
<sequence>MLDAAIALLFSITEGTGTDMMSELEILIDQIEYIHEVTVQQNSMSFVFPAVREKNSNGPKHPKYLCNGRWTPKMHEDIDFVVQNCPEKSKKVATAVIDFLKYVEENTLPSLERKSNFGINKVLKLVSACLARCCVADAIDPEVGLEVERAFAKINYDEQPFSDTLKASAAICCRAQISSNGSSPQLWEEAMWAAASAIFKVWTRSFKQNEQARLGKKEKLSSIMGFVAAWKFAARKFATEPIHEKRDVQIHHVRDCSRGVETVAGIHTDGTLLYSINTSPQTITEDYLFKMLFELLMSPHINVEWKIPLCKFMEKDAAEMLASFVQDISRSATDVVEMTEDSSMCEYGSRTIDVCRTLYGSKFNPSRIVPIASNFWDFCRGGHSPSDVRHCMLFDEPSCNPKLSSGAGLFGKFTGFDNEIFLNAARQVDEERKGEVDSIVESLLTLVGLHSRHDTVKKISTRRWREDGSVVCFNFCPLTIAGAILGYGKLKLKNCCWVKTIRKAILDARARKRNYTDWLSRTSDLLSDAGNVSLNTVVFGCLEELKAVSGIGGTFTIKVGFKEPIQTNAHGSHFLYAAQKEISHGFPNIL</sequence>
<organism evidence="1">
    <name type="scientific">Metapenaeus ensis nimavirus</name>
    <dbReference type="NCBI Taxonomy" id="2133794"/>
    <lineage>
        <taxon>Viruses</taxon>
        <taxon>Viruses incertae sedis</taxon>
        <taxon>Naldaviricetes</taxon>
        <taxon>Nimaviridae</taxon>
    </lineage>
</organism>
<evidence type="ECO:0000313" key="1">
    <source>
        <dbReference type="EMBL" id="GBG35480.1"/>
    </source>
</evidence>
<dbReference type="EMBL" id="BFCE01000004">
    <property type="protein sequence ID" value="GBG35480.1"/>
    <property type="molecule type" value="Genomic_DNA"/>
</dbReference>
<reference evidence="1" key="1">
    <citation type="journal article" date="2018" name="J. Virol.">
        <title>Crustacean Genome Exploration Reveals the Evolutionary Origin of White Spot Syndrome Virus.</title>
        <authorList>
            <person name="Kawato S."/>
            <person name="Shitara A."/>
            <person name="Wang Y."/>
            <person name="Nozaki R."/>
            <person name="Kondo H."/>
            <person name="Hirono I."/>
        </authorList>
    </citation>
    <scope>NUCLEOTIDE SEQUENCE</scope>
    <source>
        <strain evidence="1">Mikawa-1</strain>
    </source>
</reference>
<comment type="caution">
    <text evidence="1">The sequence shown here is derived from an EMBL/GenBank/DDBJ whole genome shotgun (WGS) entry which is preliminary data.</text>
</comment>
<proteinExistence type="predicted"/>